<dbReference type="GO" id="GO:0004497">
    <property type="term" value="F:monooxygenase activity"/>
    <property type="evidence" value="ECO:0007669"/>
    <property type="project" value="UniProtKB-KW"/>
</dbReference>
<evidence type="ECO:0000313" key="7">
    <source>
        <dbReference type="Proteomes" id="UP001633002"/>
    </source>
</evidence>
<protein>
    <recommendedName>
        <fullName evidence="5">Flavin-containing monooxygenase</fullName>
        <ecNumber evidence="5">1.-.-.-</ecNumber>
    </recommendedName>
</protein>
<evidence type="ECO:0000256" key="2">
    <source>
        <dbReference type="ARBA" id="ARBA00022630"/>
    </source>
</evidence>
<dbReference type="SUPFAM" id="SSF51905">
    <property type="entry name" value="FAD/NAD(P)-binding domain"/>
    <property type="match status" value="2"/>
</dbReference>
<dbReference type="InterPro" id="IPR020946">
    <property type="entry name" value="Flavin_mOase-like"/>
</dbReference>
<evidence type="ECO:0000256" key="4">
    <source>
        <dbReference type="ARBA" id="ARBA00023002"/>
    </source>
</evidence>
<keyword evidence="7" id="KW-1185">Reference proteome</keyword>
<name>A0ABD3HIG9_9MARC</name>
<keyword evidence="5" id="KW-0503">Monooxygenase</keyword>
<comment type="cofactor">
    <cofactor evidence="5">
        <name>FAD</name>
        <dbReference type="ChEBI" id="CHEBI:57692"/>
    </cofactor>
</comment>
<evidence type="ECO:0000256" key="5">
    <source>
        <dbReference type="RuleBase" id="RU361177"/>
    </source>
</evidence>
<dbReference type="EC" id="1.-.-.-" evidence="5"/>
<evidence type="ECO:0000313" key="6">
    <source>
        <dbReference type="EMBL" id="KAL3690207.1"/>
    </source>
</evidence>
<keyword evidence="2 5" id="KW-0285">Flavoprotein</keyword>
<dbReference type="Proteomes" id="UP001633002">
    <property type="component" value="Unassembled WGS sequence"/>
</dbReference>
<gene>
    <name evidence="6" type="ORF">R1sor_016516</name>
</gene>
<keyword evidence="4 5" id="KW-0560">Oxidoreductase</keyword>
<dbReference type="EMBL" id="JBJQOH010000004">
    <property type="protein sequence ID" value="KAL3690207.1"/>
    <property type="molecule type" value="Genomic_DNA"/>
</dbReference>
<comment type="caution">
    <text evidence="6">The sequence shown here is derived from an EMBL/GenBank/DDBJ whole genome shotgun (WGS) entry which is preliminary data.</text>
</comment>
<comment type="similarity">
    <text evidence="1 5">Belongs to the FMO family.</text>
</comment>
<dbReference type="AlphaFoldDB" id="A0ABD3HIG9"/>
<dbReference type="Pfam" id="PF00743">
    <property type="entry name" value="FMO-like"/>
    <property type="match status" value="2"/>
</dbReference>
<dbReference type="InterPro" id="IPR050346">
    <property type="entry name" value="FMO-like"/>
</dbReference>
<dbReference type="Gene3D" id="3.50.50.60">
    <property type="entry name" value="FAD/NAD(P)-binding domain"/>
    <property type="match status" value="2"/>
</dbReference>
<dbReference type="InterPro" id="IPR036188">
    <property type="entry name" value="FAD/NAD-bd_sf"/>
</dbReference>
<sequence length="481" mass="54985">MEKKRVAVIGAGPAGLSLLRAFQSAEEKGAEIPELVCFEKQLECGGLWNFSENTGVDEHGSMYRDLYVNGPKEVNEFVDYSFEEHFGKPVGSYPPRSVLLDYIKGRAKKFKLCERFVRYHTKVKSVTYSEETLKFTVTVRDYSTFDYNEGRLYSEQFDHLVVCTGHFSTPNVPEFKGLKTFKGSLLHAHDLRDVTDFKGKDVLLVGSGYSAEDIACQCYKFGSKSVTITYRSFPTGCSNWPESITEVPLLELVDSNGRTCHFKDGSSKDVDAIILCTGYLHDFPFMPKNLRLVTGHRMWTMGLYEGVVLETEPIVFYLGMQAQYYSFTMFDAQAWFVRDVIMGRLALPSIDEMKAHSEKWRQAEEDALAKRDVKTFQANYLKELIGFTDCPVTPEFVDKTLKMGSDWDKHKELDIMSYRDHPFRSAVTGSFAPKHHTPWMQQCDDSLESYLNLGEPTPKLLRILFQRGATPFHGVTRWHLQ</sequence>
<accession>A0ABD3HIG9</accession>
<reference evidence="6 7" key="1">
    <citation type="submission" date="2024-09" db="EMBL/GenBank/DDBJ databases">
        <title>Chromosome-scale assembly of Riccia sorocarpa.</title>
        <authorList>
            <person name="Paukszto L."/>
        </authorList>
    </citation>
    <scope>NUCLEOTIDE SEQUENCE [LARGE SCALE GENOMIC DNA]</scope>
    <source>
        <strain evidence="6">LP-2024</strain>
        <tissue evidence="6">Aerial parts of the thallus</tissue>
    </source>
</reference>
<evidence type="ECO:0000256" key="1">
    <source>
        <dbReference type="ARBA" id="ARBA00009183"/>
    </source>
</evidence>
<dbReference type="PANTHER" id="PTHR23023">
    <property type="entry name" value="DIMETHYLANILINE MONOOXYGENASE"/>
    <property type="match status" value="1"/>
</dbReference>
<evidence type="ECO:0000256" key="3">
    <source>
        <dbReference type="ARBA" id="ARBA00022827"/>
    </source>
</evidence>
<organism evidence="6 7">
    <name type="scientific">Riccia sorocarpa</name>
    <dbReference type="NCBI Taxonomy" id="122646"/>
    <lineage>
        <taxon>Eukaryota</taxon>
        <taxon>Viridiplantae</taxon>
        <taxon>Streptophyta</taxon>
        <taxon>Embryophyta</taxon>
        <taxon>Marchantiophyta</taxon>
        <taxon>Marchantiopsida</taxon>
        <taxon>Marchantiidae</taxon>
        <taxon>Marchantiales</taxon>
        <taxon>Ricciaceae</taxon>
        <taxon>Riccia</taxon>
    </lineage>
</organism>
<proteinExistence type="inferred from homology"/>
<keyword evidence="3 5" id="KW-0274">FAD</keyword>